<keyword evidence="1" id="KW-0472">Membrane</keyword>
<sequence length="417" mass="47879">MSIVIRCVDVEDASEVKVEEFFLGFIKVDDTSGLGLFKRLEDVLVDLKLNINDIRGQSYDNGSNMKGKHQGVQKRLLDVNPRAFYIPCGSHILNLALCDMAKSCVKARNFFAYVQKVYTLFLGSTHRWDSQREYVKGLSPKALLPTRWESHIESVKAIRNQAPDFRDALIEIANSSKEDVVMVKAKGLCKNAFKDFEFLISLCIWYKILDKVNWASKELQKEEMNLEKAITNIKELILFFEKLREDGFQDLMEEGKKLAEEVGIDPVFAPKRVVRRKKQFDEDVGEDANGSQSQEDNFKVTYFLYFIDQALTSLKDWEYEYWNSGKVRSLRHSCIFRSVPAGTDGKSRTDTDQQLVLPTYDPLSHVAKKQRSRLRSAEFAVHLIPLVLVLCATILWFFSTPEFKADVTFDGLLGDEF</sequence>
<proteinExistence type="predicted"/>
<dbReference type="InterPro" id="IPR012337">
    <property type="entry name" value="RNaseH-like_sf"/>
</dbReference>
<keyword evidence="1" id="KW-0812">Transmembrane</keyword>
<evidence type="ECO:0000256" key="1">
    <source>
        <dbReference type="SAM" id="Phobius"/>
    </source>
</evidence>
<keyword evidence="1" id="KW-1133">Transmembrane helix</keyword>
<protein>
    <submittedName>
        <fullName evidence="2">Uncharacterized protein</fullName>
    </submittedName>
</protein>
<gene>
    <name evidence="2" type="ORF">FSB_LOCUS46076</name>
</gene>
<dbReference type="PANTHER" id="PTHR45749:SF35">
    <property type="entry name" value="AC-LIKE TRANSPOSASE-RELATED"/>
    <property type="match status" value="1"/>
</dbReference>
<dbReference type="SUPFAM" id="SSF53098">
    <property type="entry name" value="Ribonuclease H-like"/>
    <property type="match status" value="1"/>
</dbReference>
<evidence type="ECO:0000313" key="2">
    <source>
        <dbReference type="EMBL" id="SPD18194.1"/>
    </source>
</evidence>
<name>A0A2N9I2C3_FAGSY</name>
<accession>A0A2N9I2C3</accession>
<dbReference type="AlphaFoldDB" id="A0A2N9I2C3"/>
<dbReference type="EMBL" id="OIVN01004575">
    <property type="protein sequence ID" value="SPD18194.1"/>
    <property type="molecule type" value="Genomic_DNA"/>
</dbReference>
<dbReference type="PANTHER" id="PTHR45749">
    <property type="match status" value="1"/>
</dbReference>
<reference evidence="2" key="1">
    <citation type="submission" date="2018-02" db="EMBL/GenBank/DDBJ databases">
        <authorList>
            <person name="Cohen D.B."/>
            <person name="Kent A.D."/>
        </authorList>
    </citation>
    <scope>NUCLEOTIDE SEQUENCE</scope>
</reference>
<organism evidence="2">
    <name type="scientific">Fagus sylvatica</name>
    <name type="common">Beechnut</name>
    <dbReference type="NCBI Taxonomy" id="28930"/>
    <lineage>
        <taxon>Eukaryota</taxon>
        <taxon>Viridiplantae</taxon>
        <taxon>Streptophyta</taxon>
        <taxon>Embryophyta</taxon>
        <taxon>Tracheophyta</taxon>
        <taxon>Spermatophyta</taxon>
        <taxon>Magnoliopsida</taxon>
        <taxon>eudicotyledons</taxon>
        <taxon>Gunneridae</taxon>
        <taxon>Pentapetalae</taxon>
        <taxon>rosids</taxon>
        <taxon>fabids</taxon>
        <taxon>Fagales</taxon>
        <taxon>Fagaceae</taxon>
        <taxon>Fagus</taxon>
    </lineage>
</organism>
<feature type="transmembrane region" description="Helical" evidence="1">
    <location>
        <begin position="379"/>
        <end position="398"/>
    </location>
</feature>